<dbReference type="InterPro" id="IPR011990">
    <property type="entry name" value="TPR-like_helical_dom_sf"/>
</dbReference>
<dbReference type="Proteomes" id="UP000288227">
    <property type="component" value="Unassembled WGS sequence"/>
</dbReference>
<evidence type="ECO:0000256" key="1">
    <source>
        <dbReference type="SAM" id="SignalP"/>
    </source>
</evidence>
<dbReference type="SUPFAM" id="SSF48452">
    <property type="entry name" value="TPR-like"/>
    <property type="match status" value="1"/>
</dbReference>
<protein>
    <recommendedName>
        <fullName evidence="4">Leucine-binding protein domain-containing protein</fullName>
    </recommendedName>
</protein>
<dbReference type="SUPFAM" id="SSF53822">
    <property type="entry name" value="Periplasmic binding protein-like I"/>
    <property type="match status" value="1"/>
</dbReference>
<organism evidence="2 3">
    <name type="scientific">Chryseotalea sanaruensis</name>
    <dbReference type="NCBI Taxonomy" id="2482724"/>
    <lineage>
        <taxon>Bacteria</taxon>
        <taxon>Pseudomonadati</taxon>
        <taxon>Bacteroidota</taxon>
        <taxon>Cytophagia</taxon>
        <taxon>Cytophagales</taxon>
        <taxon>Chryseotaleaceae</taxon>
        <taxon>Chryseotalea</taxon>
    </lineage>
</organism>
<name>A0A401UD83_9BACT</name>
<feature type="chain" id="PRO_5018984467" description="Leucine-binding protein domain-containing protein" evidence="1">
    <location>
        <begin position="30"/>
        <end position="588"/>
    </location>
</feature>
<evidence type="ECO:0000313" key="3">
    <source>
        <dbReference type="Proteomes" id="UP000288227"/>
    </source>
</evidence>
<dbReference type="EMBL" id="BHXQ01000005">
    <property type="protein sequence ID" value="GCC52857.1"/>
    <property type="molecule type" value="Genomic_DNA"/>
</dbReference>
<gene>
    <name evidence="2" type="ORF">SanaruYs_30960</name>
</gene>
<proteinExistence type="predicted"/>
<dbReference type="RefSeq" id="WP_127123499.1">
    <property type="nucleotide sequence ID" value="NZ_BHXQ01000005.1"/>
</dbReference>
<evidence type="ECO:0008006" key="4">
    <source>
        <dbReference type="Google" id="ProtNLM"/>
    </source>
</evidence>
<reference evidence="2 3" key="1">
    <citation type="submission" date="2018-11" db="EMBL/GenBank/DDBJ databases">
        <title>Chryseotalea sanarue gen. nov., sp., nov., a member of the family Cytophagaceae, isolated from a brackish lake in Hamamatsu Japan.</title>
        <authorList>
            <person name="Maejima Y."/>
            <person name="Iino T."/>
            <person name="Muraguchi Y."/>
            <person name="Fukuda K."/>
            <person name="Ohkuma M."/>
            <person name="Moriuchi R."/>
            <person name="Dohra H."/>
            <person name="Kimbara K."/>
            <person name="Shintani M."/>
        </authorList>
    </citation>
    <scope>NUCLEOTIDE SEQUENCE [LARGE SCALE GENOMIC DNA]</scope>
    <source>
        <strain evidence="2 3">Ys</strain>
    </source>
</reference>
<evidence type="ECO:0000313" key="2">
    <source>
        <dbReference type="EMBL" id="GCC52857.1"/>
    </source>
</evidence>
<dbReference type="CDD" id="cd06268">
    <property type="entry name" value="PBP1_ABC_transporter_LIVBP-like"/>
    <property type="match status" value="1"/>
</dbReference>
<sequence length="588" mass="67509">MTKRDLRLSILVLFIIVNCQLSIDNSAFAQVQVNYEQDYKNAKLLFQEGKYNLAMENFKKVIPYDKANDYSQYASFYYAVAAFKQRYYSVSKDMLNQIKMLYPNWEKTEEVNYWLALNLLETGDIFQGVKIINALKDKKLQTEANRAKENYINKITDAETLRMLAEEHPKDQVIATSLASVLSKNIASLADREELEKLIDDFNLDRNAFITEAPKSFFKDIYSVALVFPFVVNRLDPSPAKKPNQFVLDMYQGILLAKDTLEKQGIKISLRAYDTERSQEKLKFILEKDELKNADLVIGPLLREDNALMQEFSATNKVNTFNPLSNDFDMVKGNPFGFLFQPSYEVIGHKAAKYLSTDVERSKKKCLVFYGSNMRDSVLAWNFIAKAEEAGIKIILKQEVYKEESNKITDVLATATEFDEWKAPSQFTIPKDSIGAIFVASDDPVIYTKVVSAVETRKDNTLIIGSEVWLENGSIALAKFQRMNIVLHAPNYVSANSKEYADFNRQFIKRFGRTPSSLSLNYARTGYEMMLILGRGLHKYGVYLQDGFNKEVQEPYMMTGFDFRFSNFNQTVPFVKFQYGSLEVIATY</sequence>
<keyword evidence="3" id="KW-1185">Reference proteome</keyword>
<feature type="signal peptide" evidence="1">
    <location>
        <begin position="1"/>
        <end position="29"/>
    </location>
</feature>
<keyword evidence="1" id="KW-0732">Signal</keyword>
<dbReference type="OrthoDB" id="1490998at2"/>
<dbReference type="Gene3D" id="1.25.40.10">
    <property type="entry name" value="Tetratricopeptide repeat domain"/>
    <property type="match status" value="1"/>
</dbReference>
<comment type="caution">
    <text evidence="2">The sequence shown here is derived from an EMBL/GenBank/DDBJ whole genome shotgun (WGS) entry which is preliminary data.</text>
</comment>
<dbReference type="AlphaFoldDB" id="A0A401UD83"/>
<accession>A0A401UD83</accession>
<dbReference type="Gene3D" id="3.40.50.2300">
    <property type="match status" value="2"/>
</dbReference>
<dbReference type="InterPro" id="IPR028082">
    <property type="entry name" value="Peripla_BP_I"/>
</dbReference>